<organism evidence="2 3">
    <name type="scientific">Deinococcus multiflagellatus</name>
    <dbReference type="NCBI Taxonomy" id="1656887"/>
    <lineage>
        <taxon>Bacteria</taxon>
        <taxon>Thermotogati</taxon>
        <taxon>Deinococcota</taxon>
        <taxon>Deinococci</taxon>
        <taxon>Deinococcales</taxon>
        <taxon>Deinococcaceae</taxon>
        <taxon>Deinococcus</taxon>
    </lineage>
</organism>
<comment type="caution">
    <text evidence="2">The sequence shown here is derived from an EMBL/GenBank/DDBJ whole genome shotgun (WGS) entry which is preliminary data.</text>
</comment>
<protein>
    <submittedName>
        <fullName evidence="2">Uncharacterized protein</fullName>
    </submittedName>
</protein>
<dbReference type="EMBL" id="JBHSWB010000001">
    <property type="protein sequence ID" value="MFC6660841.1"/>
    <property type="molecule type" value="Genomic_DNA"/>
</dbReference>
<name>A0ABW1ZIX2_9DEIO</name>
<evidence type="ECO:0000313" key="3">
    <source>
        <dbReference type="Proteomes" id="UP001596317"/>
    </source>
</evidence>
<feature type="region of interest" description="Disordered" evidence="1">
    <location>
        <begin position="171"/>
        <end position="235"/>
    </location>
</feature>
<dbReference type="Proteomes" id="UP001596317">
    <property type="component" value="Unassembled WGS sequence"/>
</dbReference>
<proteinExistence type="predicted"/>
<reference evidence="3" key="1">
    <citation type="journal article" date="2019" name="Int. J. Syst. Evol. Microbiol.">
        <title>The Global Catalogue of Microorganisms (GCM) 10K type strain sequencing project: providing services to taxonomists for standard genome sequencing and annotation.</title>
        <authorList>
            <consortium name="The Broad Institute Genomics Platform"/>
            <consortium name="The Broad Institute Genome Sequencing Center for Infectious Disease"/>
            <person name="Wu L."/>
            <person name="Ma J."/>
        </authorList>
    </citation>
    <scope>NUCLEOTIDE SEQUENCE [LARGE SCALE GENOMIC DNA]</scope>
    <source>
        <strain evidence="3">CCUG 63830</strain>
    </source>
</reference>
<accession>A0ABW1ZIX2</accession>
<evidence type="ECO:0000313" key="2">
    <source>
        <dbReference type="EMBL" id="MFC6660841.1"/>
    </source>
</evidence>
<gene>
    <name evidence="2" type="ORF">ACFP90_11145</name>
</gene>
<dbReference type="RefSeq" id="WP_380056071.1">
    <property type="nucleotide sequence ID" value="NZ_JBHSWB010000001.1"/>
</dbReference>
<evidence type="ECO:0000256" key="1">
    <source>
        <dbReference type="SAM" id="MobiDB-lite"/>
    </source>
</evidence>
<feature type="compositionally biased region" description="Low complexity" evidence="1">
    <location>
        <begin position="181"/>
        <end position="198"/>
    </location>
</feature>
<sequence length="235" mass="26079">MMDADDAPYAAGRLVQWGLRNGAHPKRNDEYQALLARYLDRLEFREVVQRFAEGLELEILEASTEHGMVLAPLPGSAFATQASDYRPSSNEDTRLLDGLVQVAIAATVYPRAMDLLGDPTTVRNPVTVAEIEETLRQLVNRLDEAAKQQPDPVPEEAGGLYEAWRVYKHRQAQRSTKDQRASPSARTASSSTRWTTCANNTASSTKDRSTGPFGATRFWFRSTRPAERTPLSSAP</sequence>
<keyword evidence="3" id="KW-1185">Reference proteome</keyword>